<feature type="region of interest" description="Disordered" evidence="5">
    <location>
        <begin position="121"/>
        <end position="179"/>
    </location>
</feature>
<feature type="region of interest" description="Disordered" evidence="5">
    <location>
        <begin position="230"/>
        <end position="301"/>
    </location>
</feature>
<dbReference type="GO" id="GO:0070210">
    <property type="term" value="C:Rpd3L-Expanded complex"/>
    <property type="evidence" value="ECO:0007669"/>
    <property type="project" value="TreeGrafter"/>
</dbReference>
<dbReference type="GO" id="GO:0006355">
    <property type="term" value="P:regulation of DNA-templated transcription"/>
    <property type="evidence" value="ECO:0007669"/>
    <property type="project" value="TreeGrafter"/>
</dbReference>
<feature type="compositionally biased region" description="Low complexity" evidence="5">
    <location>
        <begin position="36"/>
        <end position="71"/>
    </location>
</feature>
<dbReference type="Pfam" id="PF20826">
    <property type="entry name" value="PHD_5"/>
    <property type="match status" value="1"/>
</dbReference>
<evidence type="ECO:0008006" key="8">
    <source>
        <dbReference type="Google" id="ProtNLM"/>
    </source>
</evidence>
<evidence type="ECO:0000256" key="2">
    <source>
        <dbReference type="ARBA" id="ARBA00022771"/>
    </source>
</evidence>
<dbReference type="Gene3D" id="2.170.270.10">
    <property type="entry name" value="SET domain"/>
    <property type="match status" value="1"/>
</dbReference>
<dbReference type="InterPro" id="IPR013083">
    <property type="entry name" value="Znf_RING/FYVE/PHD"/>
</dbReference>
<feature type="compositionally biased region" description="Acidic residues" evidence="5">
    <location>
        <begin position="242"/>
        <end position="252"/>
    </location>
</feature>
<gene>
    <name evidence="6" type="ORF">CLIB1423_21S00188</name>
</gene>
<proteinExistence type="predicted"/>
<dbReference type="PANTHER" id="PTHR46462">
    <property type="entry name" value="UPSET, ISOFORM A"/>
    <property type="match status" value="1"/>
</dbReference>
<dbReference type="GO" id="GO:0006325">
    <property type="term" value="P:chromatin organization"/>
    <property type="evidence" value="ECO:0007669"/>
    <property type="project" value="UniProtKB-KW"/>
</dbReference>
<dbReference type="Proteomes" id="UP000837801">
    <property type="component" value="Unassembled WGS sequence"/>
</dbReference>
<dbReference type="GO" id="GO:0034967">
    <property type="term" value="C:Set3 complex"/>
    <property type="evidence" value="ECO:0007669"/>
    <property type="project" value="TreeGrafter"/>
</dbReference>
<feature type="compositionally biased region" description="Low complexity" evidence="5">
    <location>
        <begin position="127"/>
        <end position="155"/>
    </location>
</feature>
<evidence type="ECO:0000313" key="6">
    <source>
        <dbReference type="EMBL" id="CAH2355027.1"/>
    </source>
</evidence>
<protein>
    <recommendedName>
        <fullName evidence="8">SET domain-containing protein</fullName>
    </recommendedName>
</protein>
<dbReference type="EMBL" id="CAKXYY010000021">
    <property type="protein sequence ID" value="CAH2355027.1"/>
    <property type="molecule type" value="Genomic_DNA"/>
</dbReference>
<feature type="compositionally biased region" description="Polar residues" evidence="5">
    <location>
        <begin position="80"/>
        <end position="89"/>
    </location>
</feature>
<dbReference type="OrthoDB" id="20872at2759"/>
<organism evidence="6 7">
    <name type="scientific">[Candida] railenensis</name>
    <dbReference type="NCBI Taxonomy" id="45579"/>
    <lineage>
        <taxon>Eukaryota</taxon>
        <taxon>Fungi</taxon>
        <taxon>Dikarya</taxon>
        <taxon>Ascomycota</taxon>
        <taxon>Saccharomycotina</taxon>
        <taxon>Pichiomycetes</taxon>
        <taxon>Debaryomycetaceae</taxon>
        <taxon>Kurtzmaniella</taxon>
    </lineage>
</organism>
<dbReference type="InterPro" id="IPR011011">
    <property type="entry name" value="Znf_FYVE_PHD"/>
</dbReference>
<keyword evidence="1" id="KW-0479">Metal-binding</keyword>
<dbReference type="SUPFAM" id="SSF57903">
    <property type="entry name" value="FYVE/PHD zinc finger"/>
    <property type="match status" value="1"/>
</dbReference>
<sequence length="1174" mass="128693">MNKAEEEQLLQDASTLLMFANVAAKQQIQHAPSATSYSPESSVQEQQQQQSSNNPSIKSSSRSPIENSPISYPNFHNIHSRTPSGSGPVQPTHPSPATNEQRIPEVKHEASASKGYYFPVASTESEQQSQQPQNQPPQHQQQQQSQQPSDKLPPQASFKSHKRVASSGSSGSFRHSPGPANIASAGGIIESGNNRNSSNNAMIVAAALADAASIPLPLLKKTEDTKRIAEVVDSASSKPDETEVEEDATEDEKESKNVDERSTNTTLEDSSPQAQNEEIDRKHQPSQDHNNNEVLPPASPKVAPTQINVEIQKVSPVLQSASVVTQVKPLSDSDISSSADQVALESNQVKIEPSVQNPPEGPKIAGSEPEAVPIPPLTSYKVDPDAGTIGCICGIDDDDGFTVQCDICFRWQHCLCMNLMTNEEVPDIYKCYFCDEHKWGKFDPEDCRKQTLARLENERLGDENEPEFKKELKRKHSNSEKGDKKRKTSESKKRKDDEDVKKGELGTGLELGKTDEKFANETKLLNNTSESNGGNSGNGSSGGSLSNSQAQAQAQAEILSLPNKDNDLLEGGIAAESYQGTYYKLRDNDYKTQSIKLAFEELAQMNLKNKAVESLSKVEFKNIRFSKIILPNYERKLQQMKKKSSTSFNDTSIQVKQYSDNQKQKFNGISRLGLFISKRKQGSGGIIPENTPVIEYLGELSLFQQYIDDKTNQYNLWGVPKPRVLKTELPFAGNESSSGASVGIISDARFVGNESRFIRNSCPANANCIIKPVFIKEQKIFKLLVVTSKPIIFGPDQSEEELRIEWQWDEKHPIRRMYEKIEEPGTGTNNTPGGGNKQEAIKFDQFSETDKGLLISGVDNVLNFAECACGTASPVANSNCVLFKIKKATAYLLRSTRKALSVGSLGLGKSRELLIINKNPKKYISWQERLDERDRTITMDLLCEVGQEDIKDRQDGGAAEAAESEEKSLHESGSATDDVSMNGTAEDEKADADDMEIDTEAKSTEGSNQTKSIVEARVPYREQLIAKSRKLKDVTVELNKAANGASKNLCAPIVPELIIKIQKEVSEKIALPVNIVRITNEKFKIEPVVESSIASKAVPGVLERKFSSASIAANTAVDNVAVVDSVKAAASVNPGIPAASEKPSAPLEVKNETVAPKPPVVKKLSFADYKKKMK</sequence>
<dbReference type="PROSITE" id="PS01359">
    <property type="entry name" value="ZF_PHD_1"/>
    <property type="match status" value="1"/>
</dbReference>
<evidence type="ECO:0000256" key="5">
    <source>
        <dbReference type="SAM" id="MobiDB-lite"/>
    </source>
</evidence>
<keyword evidence="2" id="KW-0863">Zinc-finger</keyword>
<evidence type="ECO:0000256" key="4">
    <source>
        <dbReference type="ARBA" id="ARBA00022853"/>
    </source>
</evidence>
<evidence type="ECO:0000256" key="3">
    <source>
        <dbReference type="ARBA" id="ARBA00022833"/>
    </source>
</evidence>
<feature type="compositionally biased region" description="Low complexity" evidence="5">
    <location>
        <begin position="524"/>
        <end position="533"/>
    </location>
</feature>
<feature type="region of interest" description="Disordered" evidence="5">
    <location>
        <begin position="26"/>
        <end position="103"/>
    </location>
</feature>
<name>A0A9P0VZI4_9ASCO</name>
<keyword evidence="7" id="KW-1185">Reference proteome</keyword>
<feature type="compositionally biased region" description="Basic and acidic residues" evidence="5">
    <location>
        <begin position="253"/>
        <end position="262"/>
    </location>
</feature>
<feature type="region of interest" description="Disordered" evidence="5">
    <location>
        <begin position="951"/>
        <end position="994"/>
    </location>
</feature>
<feature type="compositionally biased region" description="Basic and acidic residues" evidence="5">
    <location>
        <begin position="458"/>
        <end position="470"/>
    </location>
</feature>
<dbReference type="GO" id="GO:0008270">
    <property type="term" value="F:zinc ion binding"/>
    <property type="evidence" value="ECO:0007669"/>
    <property type="project" value="UniProtKB-KW"/>
</dbReference>
<dbReference type="InterPro" id="IPR019786">
    <property type="entry name" value="Zinc_finger_PHD-type_CS"/>
</dbReference>
<feature type="compositionally biased region" description="Basic and acidic residues" evidence="5">
    <location>
        <begin position="477"/>
        <end position="504"/>
    </location>
</feature>
<dbReference type="AlphaFoldDB" id="A0A9P0VZI4"/>
<feature type="compositionally biased region" description="Polar residues" evidence="5">
    <location>
        <begin position="971"/>
        <end position="983"/>
    </location>
</feature>
<dbReference type="SUPFAM" id="SSF82199">
    <property type="entry name" value="SET domain"/>
    <property type="match status" value="1"/>
</dbReference>
<feature type="compositionally biased region" description="Polar residues" evidence="5">
    <location>
        <begin position="263"/>
        <end position="276"/>
    </location>
</feature>
<dbReference type="PANTHER" id="PTHR46462:SF3">
    <property type="entry name" value="UPSET, ISOFORM A"/>
    <property type="match status" value="1"/>
</dbReference>
<dbReference type="Gene3D" id="3.30.40.10">
    <property type="entry name" value="Zinc/RING finger domain, C3HC4 (zinc finger)"/>
    <property type="match status" value="1"/>
</dbReference>
<feature type="compositionally biased region" description="Polar residues" evidence="5">
    <location>
        <begin position="26"/>
        <end position="35"/>
    </location>
</feature>
<feature type="region of interest" description="Disordered" evidence="5">
    <location>
        <begin position="458"/>
        <end position="554"/>
    </location>
</feature>
<reference evidence="6" key="1">
    <citation type="submission" date="2022-03" db="EMBL/GenBank/DDBJ databases">
        <authorList>
            <person name="Legras J.-L."/>
            <person name="Devillers H."/>
            <person name="Grondin C."/>
        </authorList>
    </citation>
    <scope>NUCLEOTIDE SEQUENCE</scope>
    <source>
        <strain evidence="6">CLIB 1423</strain>
    </source>
</reference>
<evidence type="ECO:0000256" key="1">
    <source>
        <dbReference type="ARBA" id="ARBA00022723"/>
    </source>
</evidence>
<evidence type="ECO:0000313" key="7">
    <source>
        <dbReference type="Proteomes" id="UP000837801"/>
    </source>
</evidence>
<keyword evidence="4" id="KW-0156">Chromatin regulator</keyword>
<keyword evidence="3" id="KW-0862">Zinc</keyword>
<comment type="caution">
    <text evidence="6">The sequence shown here is derived from an EMBL/GenBank/DDBJ whole genome shotgun (WGS) entry which is preliminary data.</text>
</comment>
<accession>A0A9P0VZI4</accession>
<dbReference type="InterPro" id="IPR046341">
    <property type="entry name" value="SET_dom_sf"/>
</dbReference>